<dbReference type="Proteomes" id="UP001151760">
    <property type="component" value="Unassembled WGS sequence"/>
</dbReference>
<gene>
    <name evidence="2" type="ORF">Tco_0974694</name>
</gene>
<feature type="compositionally biased region" description="Basic and acidic residues" evidence="1">
    <location>
        <begin position="283"/>
        <end position="292"/>
    </location>
</feature>
<keyword evidence="2" id="KW-0808">Transferase</keyword>
<evidence type="ECO:0000313" key="3">
    <source>
        <dbReference type="Proteomes" id="UP001151760"/>
    </source>
</evidence>
<keyword evidence="3" id="KW-1185">Reference proteome</keyword>
<feature type="compositionally biased region" description="Basic and acidic residues" evidence="1">
    <location>
        <begin position="299"/>
        <end position="308"/>
    </location>
</feature>
<name>A0ABQ5EDE8_9ASTR</name>
<feature type="region of interest" description="Disordered" evidence="1">
    <location>
        <begin position="215"/>
        <end position="308"/>
    </location>
</feature>
<feature type="compositionally biased region" description="Basic and acidic residues" evidence="1">
    <location>
        <begin position="248"/>
        <end position="270"/>
    </location>
</feature>
<dbReference type="EMBL" id="BQNB010016163">
    <property type="protein sequence ID" value="GJT48537.1"/>
    <property type="molecule type" value="Genomic_DNA"/>
</dbReference>
<dbReference type="InterPro" id="IPR036397">
    <property type="entry name" value="RNaseH_sf"/>
</dbReference>
<comment type="caution">
    <text evidence="2">The sequence shown here is derived from an EMBL/GenBank/DDBJ whole genome shotgun (WGS) entry which is preliminary data.</text>
</comment>
<sequence>MKADIATYVSKCLACLKVKAEHQKSSGLLVKPEIPGGSGTISPWILSPNSQERLVEMTPFGFMSQFWRSFQKALGTLLDLSTAYHPQTDGQSERTIQTLEYMLRSCMIDFRNGWDIHLPLIEFSYNNNTQLTGLETIHETTEKNVQIKQRIQAARDRQKSYADMRHKPLEFQVGDKVKLKLHFVEEPEEIMDREVKRLKQSHISIIKVRWNSRIGRRGEGGERGEEKEEEGNDRGRRGKKGRGGKGGGGEEGRRREGREEKGMRGAGENRRKGRVKRRKKKGEKKEIGEWGKRRGGGGEGERRKGKER</sequence>
<organism evidence="2 3">
    <name type="scientific">Tanacetum coccineum</name>
    <dbReference type="NCBI Taxonomy" id="301880"/>
    <lineage>
        <taxon>Eukaryota</taxon>
        <taxon>Viridiplantae</taxon>
        <taxon>Streptophyta</taxon>
        <taxon>Embryophyta</taxon>
        <taxon>Tracheophyta</taxon>
        <taxon>Spermatophyta</taxon>
        <taxon>Magnoliopsida</taxon>
        <taxon>eudicotyledons</taxon>
        <taxon>Gunneridae</taxon>
        <taxon>Pentapetalae</taxon>
        <taxon>asterids</taxon>
        <taxon>campanulids</taxon>
        <taxon>Asterales</taxon>
        <taxon>Asteraceae</taxon>
        <taxon>Asteroideae</taxon>
        <taxon>Anthemideae</taxon>
        <taxon>Anthemidinae</taxon>
        <taxon>Tanacetum</taxon>
    </lineage>
</organism>
<dbReference type="InterPro" id="IPR052160">
    <property type="entry name" value="Gypsy_RT_Integrase-like"/>
</dbReference>
<evidence type="ECO:0000256" key="1">
    <source>
        <dbReference type="SAM" id="MobiDB-lite"/>
    </source>
</evidence>
<evidence type="ECO:0000313" key="2">
    <source>
        <dbReference type="EMBL" id="GJT48537.1"/>
    </source>
</evidence>
<dbReference type="GO" id="GO:0003964">
    <property type="term" value="F:RNA-directed DNA polymerase activity"/>
    <property type="evidence" value="ECO:0007669"/>
    <property type="project" value="UniProtKB-KW"/>
</dbReference>
<feature type="compositionally biased region" description="Basic and acidic residues" evidence="1">
    <location>
        <begin position="216"/>
        <end position="226"/>
    </location>
</feature>
<reference evidence="2" key="1">
    <citation type="journal article" date="2022" name="Int. J. Mol. Sci.">
        <title>Draft Genome of Tanacetum Coccineum: Genomic Comparison of Closely Related Tanacetum-Family Plants.</title>
        <authorList>
            <person name="Yamashiro T."/>
            <person name="Shiraishi A."/>
            <person name="Nakayama K."/>
            <person name="Satake H."/>
        </authorList>
    </citation>
    <scope>NUCLEOTIDE SEQUENCE</scope>
</reference>
<proteinExistence type="predicted"/>
<dbReference type="Gene3D" id="3.30.420.10">
    <property type="entry name" value="Ribonuclease H-like superfamily/Ribonuclease H"/>
    <property type="match status" value="1"/>
</dbReference>
<protein>
    <submittedName>
        <fullName evidence="2">Reverse transcriptase domain-containing protein</fullName>
    </submittedName>
</protein>
<keyword evidence="2" id="KW-0695">RNA-directed DNA polymerase</keyword>
<dbReference type="InterPro" id="IPR012337">
    <property type="entry name" value="RNaseH-like_sf"/>
</dbReference>
<feature type="compositionally biased region" description="Basic residues" evidence="1">
    <location>
        <begin position="271"/>
        <end position="282"/>
    </location>
</feature>
<accession>A0ABQ5EDE8</accession>
<dbReference type="SUPFAM" id="SSF53098">
    <property type="entry name" value="Ribonuclease H-like"/>
    <property type="match status" value="1"/>
</dbReference>
<dbReference type="PANTHER" id="PTHR47266">
    <property type="entry name" value="ENDONUCLEASE-RELATED"/>
    <property type="match status" value="1"/>
</dbReference>
<keyword evidence="2" id="KW-0548">Nucleotidyltransferase</keyword>
<reference evidence="2" key="2">
    <citation type="submission" date="2022-01" db="EMBL/GenBank/DDBJ databases">
        <authorList>
            <person name="Yamashiro T."/>
            <person name="Shiraishi A."/>
            <person name="Satake H."/>
            <person name="Nakayama K."/>
        </authorList>
    </citation>
    <scope>NUCLEOTIDE SEQUENCE</scope>
</reference>